<dbReference type="AlphaFoldDB" id="A0A4R2IJ19"/>
<evidence type="ECO:0000313" key="2">
    <source>
        <dbReference type="EMBL" id="TCO43798.1"/>
    </source>
</evidence>
<dbReference type="EMBL" id="SLWS01000026">
    <property type="protein sequence ID" value="TCO43798.1"/>
    <property type="molecule type" value="Genomic_DNA"/>
</dbReference>
<dbReference type="PANTHER" id="PTHR43250:SF2">
    <property type="entry name" value="EXODEOXYRIBONUCLEASE III"/>
    <property type="match status" value="1"/>
</dbReference>
<dbReference type="PANTHER" id="PTHR43250">
    <property type="entry name" value="EXODEOXYRIBONUCLEASE III"/>
    <property type="match status" value="1"/>
</dbReference>
<dbReference type="Proteomes" id="UP000295680">
    <property type="component" value="Unassembled WGS sequence"/>
</dbReference>
<dbReference type="SUPFAM" id="SSF56219">
    <property type="entry name" value="DNase I-like"/>
    <property type="match status" value="1"/>
</dbReference>
<keyword evidence="3" id="KW-1185">Reference proteome</keyword>
<evidence type="ECO:0000313" key="3">
    <source>
        <dbReference type="Proteomes" id="UP000295680"/>
    </source>
</evidence>
<name>A0A4R2IJ19_9PSEU</name>
<gene>
    <name evidence="2" type="ORF">EV192_12613</name>
</gene>
<dbReference type="InterPro" id="IPR037493">
    <property type="entry name" value="ExoIII-like"/>
</dbReference>
<dbReference type="RefSeq" id="WP_132126488.1">
    <property type="nucleotide sequence ID" value="NZ_SLWS01000026.1"/>
</dbReference>
<dbReference type="InterPro" id="IPR005135">
    <property type="entry name" value="Endo/exonuclease/phosphatase"/>
</dbReference>
<protein>
    <submittedName>
        <fullName evidence="2">Exodeoxyribonuclease-3</fullName>
    </submittedName>
</protein>
<dbReference type="Gene3D" id="3.60.10.10">
    <property type="entry name" value="Endonuclease/exonuclease/phosphatase"/>
    <property type="match status" value="1"/>
</dbReference>
<dbReference type="GO" id="GO:0006281">
    <property type="term" value="P:DNA repair"/>
    <property type="evidence" value="ECO:0007669"/>
    <property type="project" value="InterPro"/>
</dbReference>
<comment type="caution">
    <text evidence="2">The sequence shown here is derived from an EMBL/GenBank/DDBJ whole genome shotgun (WGS) entry which is preliminary data.</text>
</comment>
<feature type="domain" description="Endonuclease/exonuclease/phosphatase" evidence="1">
    <location>
        <begin position="20"/>
        <end position="260"/>
    </location>
</feature>
<reference evidence="2 3" key="1">
    <citation type="submission" date="2019-03" db="EMBL/GenBank/DDBJ databases">
        <title>Genomic Encyclopedia of Type Strains, Phase IV (KMG-IV): sequencing the most valuable type-strain genomes for metagenomic binning, comparative biology and taxonomic classification.</title>
        <authorList>
            <person name="Goeker M."/>
        </authorList>
    </citation>
    <scope>NUCLEOTIDE SEQUENCE [LARGE SCALE GENOMIC DNA]</scope>
    <source>
        <strain evidence="2 3">DSM 45934</strain>
    </source>
</reference>
<proteinExistence type="predicted"/>
<dbReference type="InterPro" id="IPR036691">
    <property type="entry name" value="Endo/exonu/phosph_ase_sf"/>
</dbReference>
<dbReference type="OrthoDB" id="4520214at2"/>
<accession>A0A4R2IJ19</accession>
<organism evidence="2 3">
    <name type="scientific">Actinocrispum wychmicini</name>
    <dbReference type="NCBI Taxonomy" id="1213861"/>
    <lineage>
        <taxon>Bacteria</taxon>
        <taxon>Bacillati</taxon>
        <taxon>Actinomycetota</taxon>
        <taxon>Actinomycetes</taxon>
        <taxon>Pseudonocardiales</taxon>
        <taxon>Pseudonocardiaceae</taxon>
        <taxon>Actinocrispum</taxon>
    </lineage>
</organism>
<sequence>MGRIDSKAALSRSSGIRIVTCNVQRASISRARRQAAWLVGVGAEVLVLTEVSADESGDVLARLLVDAGFGVLLPKPASHDRYRVLLASRDAEPTCVDVGADSMGHRCVAARVSLPAGVVGVAGLYVPSRGPRERRNQDKRAFQDRVAAILPDVEKALDVAGPVVVAGDLNVVEPAHDPRYAVFGMWEYDFYRAFGRAGFEDAFRIMEPVKMDYSWFGRPSAEGQRNGYRFDHAFVSGAHRAAVIECRYDHSVRTAGLTDHSALTLTLDVSATVE</sequence>
<dbReference type="GO" id="GO:0008311">
    <property type="term" value="F:double-stranded DNA 3'-5' DNA exonuclease activity"/>
    <property type="evidence" value="ECO:0007669"/>
    <property type="project" value="InterPro"/>
</dbReference>
<evidence type="ECO:0000259" key="1">
    <source>
        <dbReference type="Pfam" id="PF03372"/>
    </source>
</evidence>
<dbReference type="Pfam" id="PF03372">
    <property type="entry name" value="Exo_endo_phos"/>
    <property type="match status" value="1"/>
</dbReference>